<dbReference type="InterPro" id="IPR000847">
    <property type="entry name" value="LysR_HTH_N"/>
</dbReference>
<dbReference type="FunFam" id="1.10.10.10:FF:000001">
    <property type="entry name" value="LysR family transcriptional regulator"/>
    <property type="match status" value="1"/>
</dbReference>
<keyword evidence="4" id="KW-0804">Transcription</keyword>
<comment type="caution">
    <text evidence="6">The sequence shown here is derived from an EMBL/GenBank/DDBJ whole genome shotgun (WGS) entry which is preliminary data.</text>
</comment>
<dbReference type="SUPFAM" id="SSF46785">
    <property type="entry name" value="Winged helix' DNA-binding domain"/>
    <property type="match status" value="1"/>
</dbReference>
<dbReference type="Gene3D" id="1.10.10.10">
    <property type="entry name" value="Winged helix-like DNA-binding domain superfamily/Winged helix DNA-binding domain"/>
    <property type="match status" value="1"/>
</dbReference>
<keyword evidence="3" id="KW-0238">DNA-binding</keyword>
<keyword evidence="7" id="KW-1185">Reference proteome</keyword>
<dbReference type="InterPro" id="IPR036390">
    <property type="entry name" value="WH_DNA-bd_sf"/>
</dbReference>
<organism evidence="6 7">
    <name type="scientific">Paenibacillus thalictri</name>
    <dbReference type="NCBI Taxonomy" id="2527873"/>
    <lineage>
        <taxon>Bacteria</taxon>
        <taxon>Bacillati</taxon>
        <taxon>Bacillota</taxon>
        <taxon>Bacilli</taxon>
        <taxon>Bacillales</taxon>
        <taxon>Paenibacillaceae</taxon>
        <taxon>Paenibacillus</taxon>
    </lineage>
</organism>
<dbReference type="InterPro" id="IPR036388">
    <property type="entry name" value="WH-like_DNA-bd_sf"/>
</dbReference>
<evidence type="ECO:0000256" key="4">
    <source>
        <dbReference type="ARBA" id="ARBA00023163"/>
    </source>
</evidence>
<evidence type="ECO:0000256" key="1">
    <source>
        <dbReference type="ARBA" id="ARBA00009437"/>
    </source>
</evidence>
<reference evidence="6 7" key="1">
    <citation type="submission" date="2019-02" db="EMBL/GenBank/DDBJ databases">
        <title>Paenibacillus sp. nov., isolated from surface-sterilized tissue of Thalictrum simplex L.</title>
        <authorList>
            <person name="Tuo L."/>
        </authorList>
    </citation>
    <scope>NUCLEOTIDE SEQUENCE [LARGE SCALE GENOMIC DNA]</scope>
    <source>
        <strain evidence="6 7">N2SHLJ1</strain>
    </source>
</reference>
<gene>
    <name evidence="6" type="ORF">EYB31_03715</name>
</gene>
<dbReference type="SUPFAM" id="SSF53850">
    <property type="entry name" value="Periplasmic binding protein-like II"/>
    <property type="match status" value="1"/>
</dbReference>
<dbReference type="PANTHER" id="PTHR30126">
    <property type="entry name" value="HTH-TYPE TRANSCRIPTIONAL REGULATOR"/>
    <property type="match status" value="1"/>
</dbReference>
<dbReference type="RefSeq" id="WP_131011921.1">
    <property type="nucleotide sequence ID" value="NZ_SIRE01000003.1"/>
</dbReference>
<dbReference type="OrthoDB" id="9803735at2"/>
<name>A0A4Q9DW03_9BACL</name>
<dbReference type="Proteomes" id="UP000293142">
    <property type="component" value="Unassembled WGS sequence"/>
</dbReference>
<dbReference type="PROSITE" id="PS50931">
    <property type="entry name" value="HTH_LYSR"/>
    <property type="match status" value="1"/>
</dbReference>
<evidence type="ECO:0000313" key="6">
    <source>
        <dbReference type="EMBL" id="TBL81209.1"/>
    </source>
</evidence>
<dbReference type="EMBL" id="SIRE01000003">
    <property type="protein sequence ID" value="TBL81209.1"/>
    <property type="molecule type" value="Genomic_DNA"/>
</dbReference>
<proteinExistence type="inferred from homology"/>
<dbReference type="Pfam" id="PF00126">
    <property type="entry name" value="HTH_1"/>
    <property type="match status" value="1"/>
</dbReference>
<feature type="domain" description="HTH lysR-type" evidence="5">
    <location>
        <begin position="1"/>
        <end position="58"/>
    </location>
</feature>
<evidence type="ECO:0000259" key="5">
    <source>
        <dbReference type="PROSITE" id="PS50931"/>
    </source>
</evidence>
<dbReference type="PANTHER" id="PTHR30126:SF39">
    <property type="entry name" value="HTH-TYPE TRANSCRIPTIONAL REGULATOR CYSL"/>
    <property type="match status" value="1"/>
</dbReference>
<dbReference type="AlphaFoldDB" id="A0A4Q9DW03"/>
<dbReference type="GO" id="GO:0003700">
    <property type="term" value="F:DNA-binding transcription factor activity"/>
    <property type="evidence" value="ECO:0007669"/>
    <property type="project" value="InterPro"/>
</dbReference>
<dbReference type="PRINTS" id="PR00039">
    <property type="entry name" value="HTHLYSR"/>
</dbReference>
<evidence type="ECO:0000313" key="7">
    <source>
        <dbReference type="Proteomes" id="UP000293142"/>
    </source>
</evidence>
<comment type="similarity">
    <text evidence="1">Belongs to the LysR transcriptional regulatory family.</text>
</comment>
<dbReference type="GO" id="GO:0000976">
    <property type="term" value="F:transcription cis-regulatory region binding"/>
    <property type="evidence" value="ECO:0007669"/>
    <property type="project" value="TreeGrafter"/>
</dbReference>
<evidence type="ECO:0000256" key="2">
    <source>
        <dbReference type="ARBA" id="ARBA00023015"/>
    </source>
</evidence>
<keyword evidence="2" id="KW-0805">Transcription regulation</keyword>
<dbReference type="InterPro" id="IPR005119">
    <property type="entry name" value="LysR_subst-bd"/>
</dbReference>
<dbReference type="Gene3D" id="3.40.190.10">
    <property type="entry name" value="Periplasmic binding protein-like II"/>
    <property type="match status" value="2"/>
</dbReference>
<dbReference type="Pfam" id="PF03466">
    <property type="entry name" value="LysR_substrate"/>
    <property type="match status" value="1"/>
</dbReference>
<protein>
    <submittedName>
        <fullName evidence="6">LysR family transcriptional regulator</fullName>
    </submittedName>
</protein>
<evidence type="ECO:0000256" key="3">
    <source>
        <dbReference type="ARBA" id="ARBA00023125"/>
    </source>
</evidence>
<sequence length="300" mass="32385">MNLHALRLFYEVAKCGSVTKAAESAHISQPAVSAQLRNLEKELGIALLAPKGRGILLTEGGELLYAQARRLFGLERDMEAQLALYSAGRYGSLRIAATYLPANYLLPRWLAGFRSRFPDVALEVATMNSQMACEQLSRFEADLAIVGGASALARSAAAVERVEVLSDEVWFVVPPEHRMAGRQVALAELLAEPFIVREDGSSMQQLLLAVCRMHRLPAPAAALKLGGSSETIRAVTAGLGAGLLSALEVRGEVERGSLARVYVDAELPANPIAVCTRSDEPHKPALAQLLTHIREQVEQL</sequence>
<accession>A0A4Q9DW03</accession>